<proteinExistence type="predicted"/>
<keyword evidence="1" id="KW-0732">Signal</keyword>
<feature type="chain" id="PRO_5040387659" description="Glycoside hydrolase family 71 protein" evidence="1">
    <location>
        <begin position="20"/>
        <end position="415"/>
    </location>
</feature>
<reference evidence="2" key="1">
    <citation type="submission" date="2021-02" db="EMBL/GenBank/DDBJ databases">
        <authorList>
            <person name="Nieuwenhuis M."/>
            <person name="Van De Peppel L.J.J."/>
        </authorList>
    </citation>
    <scope>NUCLEOTIDE SEQUENCE</scope>
    <source>
        <strain evidence="2">D49</strain>
    </source>
</reference>
<gene>
    <name evidence="2" type="ORF">H0H81_005689</name>
</gene>
<sequence length="415" mass="46468">MHFLPVFIQLLAFLLATNAYVIPVRRIKTSHRQHQQVPGNSIKKEFVKDILTKSTRSRIPTPMFSRQDANPTPKYVVAHHMVGNTFPYTQQDWADDIALAHASGIDGFALNMGIDEWQPDRVSDAYEAALQSELDFKLFISLDMSSFPGATPDDAQVLRNIILNFTSHPNQLQINSQAFVSTFAGESSTFGQPSVPEGWNNEFVGHPDLQGKIHFNPSFFIDPTTFGDFRDVMDGDFNWNSGWPIDLTTEFVRNLLSSSSTNGNPLASLLPGLTQITSNDVSNIDLSSDIVNDALTQVIGSIQPDETHLQSLDLLSDNITARSVTDDIKPTYMAAVSPCFFTHYGADSYNKNFAYLYDHHLYIKRWESLITTRDQIDIVQILTWNDYGESHYIGPIKGAQPNSEAWVDGMNHTGE</sequence>
<dbReference type="InterPro" id="IPR005197">
    <property type="entry name" value="Glyco_hydro_71"/>
</dbReference>
<dbReference type="OrthoDB" id="3257981at2759"/>
<comment type="caution">
    <text evidence="2">The sequence shown here is derived from an EMBL/GenBank/DDBJ whole genome shotgun (WGS) entry which is preliminary data.</text>
</comment>
<evidence type="ECO:0000256" key="1">
    <source>
        <dbReference type="SAM" id="SignalP"/>
    </source>
</evidence>
<reference evidence="2" key="2">
    <citation type="submission" date="2021-10" db="EMBL/GenBank/DDBJ databases">
        <title>Phylogenomics reveals ancestral predisposition of the termite-cultivated fungus Termitomyces towards a domesticated lifestyle.</title>
        <authorList>
            <person name="Auxier B."/>
            <person name="Grum-Grzhimaylo A."/>
            <person name="Cardenas M.E."/>
            <person name="Lodge J.D."/>
            <person name="Laessoe T."/>
            <person name="Pedersen O."/>
            <person name="Smith M.E."/>
            <person name="Kuyper T.W."/>
            <person name="Franco-Molano E.A."/>
            <person name="Baroni T.J."/>
            <person name="Aanen D.K."/>
        </authorList>
    </citation>
    <scope>NUCLEOTIDE SEQUENCE</scope>
    <source>
        <strain evidence="2">D49</strain>
    </source>
</reference>
<name>A0A9P7K7S7_9AGAR</name>
<evidence type="ECO:0000313" key="2">
    <source>
        <dbReference type="EMBL" id="KAG5639210.1"/>
    </source>
</evidence>
<dbReference type="EMBL" id="JABCKI010005728">
    <property type="protein sequence ID" value="KAG5639210.1"/>
    <property type="molecule type" value="Genomic_DNA"/>
</dbReference>
<dbReference type="GO" id="GO:0051118">
    <property type="term" value="F:glucan endo-1,3-alpha-glucosidase activity"/>
    <property type="evidence" value="ECO:0007669"/>
    <property type="project" value="InterPro"/>
</dbReference>
<keyword evidence="3" id="KW-1185">Reference proteome</keyword>
<evidence type="ECO:0000313" key="3">
    <source>
        <dbReference type="Proteomes" id="UP000717328"/>
    </source>
</evidence>
<dbReference type="Gene3D" id="3.20.20.80">
    <property type="entry name" value="Glycosidases"/>
    <property type="match status" value="1"/>
</dbReference>
<dbReference type="CDD" id="cd11577">
    <property type="entry name" value="GH71"/>
    <property type="match status" value="1"/>
</dbReference>
<organism evidence="2 3">
    <name type="scientific">Sphagnurus paluster</name>
    <dbReference type="NCBI Taxonomy" id="117069"/>
    <lineage>
        <taxon>Eukaryota</taxon>
        <taxon>Fungi</taxon>
        <taxon>Dikarya</taxon>
        <taxon>Basidiomycota</taxon>
        <taxon>Agaricomycotina</taxon>
        <taxon>Agaricomycetes</taxon>
        <taxon>Agaricomycetidae</taxon>
        <taxon>Agaricales</taxon>
        <taxon>Tricholomatineae</taxon>
        <taxon>Lyophyllaceae</taxon>
        <taxon>Sphagnurus</taxon>
    </lineage>
</organism>
<dbReference type="AlphaFoldDB" id="A0A9P7K7S7"/>
<feature type="signal peptide" evidence="1">
    <location>
        <begin position="1"/>
        <end position="19"/>
    </location>
</feature>
<dbReference type="Pfam" id="PF03659">
    <property type="entry name" value="Glyco_hydro_71"/>
    <property type="match status" value="1"/>
</dbReference>
<protein>
    <recommendedName>
        <fullName evidence="4">Glycoside hydrolase family 71 protein</fullName>
    </recommendedName>
</protein>
<evidence type="ECO:0008006" key="4">
    <source>
        <dbReference type="Google" id="ProtNLM"/>
    </source>
</evidence>
<dbReference type="Proteomes" id="UP000717328">
    <property type="component" value="Unassembled WGS sequence"/>
</dbReference>
<accession>A0A9P7K7S7</accession>